<accession>A0A074RJB9</accession>
<comment type="caution">
    <text evidence="2">The sequence shown here is derived from an EMBL/GenBank/DDBJ whole genome shotgun (WGS) entry which is preliminary data.</text>
</comment>
<evidence type="ECO:0000256" key="1">
    <source>
        <dbReference type="SAM" id="MobiDB-lite"/>
    </source>
</evidence>
<gene>
    <name evidence="2" type="ORF">V565_269320</name>
</gene>
<dbReference type="AlphaFoldDB" id="A0A074RJB9"/>
<name>A0A074RJB9_9AGAM</name>
<dbReference type="Proteomes" id="UP000027456">
    <property type="component" value="Unassembled WGS sequence"/>
</dbReference>
<evidence type="ECO:0000313" key="3">
    <source>
        <dbReference type="Proteomes" id="UP000027456"/>
    </source>
</evidence>
<protein>
    <submittedName>
        <fullName evidence="2">Uncharacterized protein</fullName>
    </submittedName>
</protein>
<proteinExistence type="predicted"/>
<organism evidence="2 3">
    <name type="scientific">Rhizoctonia solani 123E</name>
    <dbReference type="NCBI Taxonomy" id="1423351"/>
    <lineage>
        <taxon>Eukaryota</taxon>
        <taxon>Fungi</taxon>
        <taxon>Dikarya</taxon>
        <taxon>Basidiomycota</taxon>
        <taxon>Agaricomycotina</taxon>
        <taxon>Agaricomycetes</taxon>
        <taxon>Cantharellales</taxon>
        <taxon>Ceratobasidiaceae</taxon>
        <taxon>Rhizoctonia</taxon>
    </lineage>
</organism>
<feature type="region of interest" description="Disordered" evidence="1">
    <location>
        <begin position="1"/>
        <end position="92"/>
    </location>
</feature>
<keyword evidence="3" id="KW-1185">Reference proteome</keyword>
<dbReference type="EMBL" id="AZST01001767">
    <property type="protein sequence ID" value="KEP45475.1"/>
    <property type="molecule type" value="Genomic_DNA"/>
</dbReference>
<feature type="compositionally biased region" description="Pro residues" evidence="1">
    <location>
        <begin position="14"/>
        <end position="42"/>
    </location>
</feature>
<sequence length="92" mass="9499">MSPDTGPPRVGAGVPPPPRPHNGDYPPPPPPPPQGVPPPPPSGAYAPTLNQSYPPPPTEWASAAWRCASNGTPTAPPAKAAPKTPKYRKCQL</sequence>
<dbReference type="HOGENOM" id="CLU_2414511_0_0_1"/>
<evidence type="ECO:0000313" key="2">
    <source>
        <dbReference type="EMBL" id="KEP45475.1"/>
    </source>
</evidence>
<reference evidence="2 3" key="1">
    <citation type="submission" date="2013-12" db="EMBL/GenBank/DDBJ databases">
        <authorList>
            <person name="Cubeta M."/>
            <person name="Pakala S."/>
            <person name="Fedorova N."/>
            <person name="Thomas E."/>
            <person name="Dean R."/>
            <person name="Jabaji S."/>
            <person name="Neate S."/>
            <person name="Toda T."/>
            <person name="Tavantzis S."/>
            <person name="Vilgalys R."/>
            <person name="Bharathan N."/>
            <person name="Pakala S."/>
            <person name="Losada L.S."/>
            <person name="Zafar N."/>
            <person name="Nierman W."/>
        </authorList>
    </citation>
    <scope>NUCLEOTIDE SEQUENCE [LARGE SCALE GENOMIC DNA]</scope>
    <source>
        <strain evidence="2 3">123E</strain>
    </source>
</reference>